<organism evidence="13 14">
    <name type="scientific">Streptomyces cylindrosporus</name>
    <dbReference type="NCBI Taxonomy" id="2927583"/>
    <lineage>
        <taxon>Bacteria</taxon>
        <taxon>Bacillati</taxon>
        <taxon>Actinomycetota</taxon>
        <taxon>Actinomycetes</taxon>
        <taxon>Kitasatosporales</taxon>
        <taxon>Streptomycetaceae</taxon>
        <taxon>Streptomyces</taxon>
    </lineage>
</organism>
<dbReference type="Pfam" id="PF00528">
    <property type="entry name" value="BPD_transp_1"/>
    <property type="match status" value="1"/>
</dbReference>
<keyword evidence="3 9" id="KW-0813">Transport</keyword>
<feature type="transmembrane region" description="Helical" evidence="9">
    <location>
        <begin position="216"/>
        <end position="234"/>
    </location>
</feature>
<feature type="transmembrane region" description="Helical" evidence="9">
    <location>
        <begin position="47"/>
        <end position="69"/>
    </location>
</feature>
<keyword evidence="7 9" id="KW-1133">Transmembrane helix</keyword>
<evidence type="ECO:0000256" key="7">
    <source>
        <dbReference type="ARBA" id="ARBA00022989"/>
    </source>
</evidence>
<dbReference type="InterPro" id="IPR000515">
    <property type="entry name" value="MetI-like"/>
</dbReference>
<evidence type="ECO:0000256" key="9">
    <source>
        <dbReference type="RuleBase" id="RU363032"/>
    </source>
</evidence>
<accession>A0ABS9YN71</accession>
<dbReference type="InterPro" id="IPR006469">
    <property type="entry name" value="NifC_ABC_porter"/>
</dbReference>
<evidence type="ECO:0000256" key="5">
    <source>
        <dbReference type="ARBA" id="ARBA00022505"/>
    </source>
</evidence>
<evidence type="ECO:0000256" key="8">
    <source>
        <dbReference type="ARBA" id="ARBA00023136"/>
    </source>
</evidence>
<comment type="similarity">
    <text evidence="2 10">Belongs to the binding-protein-dependent transport system permease family. CysTW subfamily.</text>
</comment>
<evidence type="ECO:0000256" key="10">
    <source>
        <dbReference type="RuleBase" id="RU365097"/>
    </source>
</evidence>
<feature type="region of interest" description="Disordered" evidence="11">
    <location>
        <begin position="1"/>
        <end position="37"/>
    </location>
</feature>
<keyword evidence="8 9" id="KW-0472">Membrane</keyword>
<evidence type="ECO:0000256" key="2">
    <source>
        <dbReference type="ARBA" id="ARBA00007069"/>
    </source>
</evidence>
<dbReference type="EMBL" id="JALDAY010000021">
    <property type="protein sequence ID" value="MCI3278723.1"/>
    <property type="molecule type" value="Genomic_DNA"/>
</dbReference>
<evidence type="ECO:0000256" key="4">
    <source>
        <dbReference type="ARBA" id="ARBA00022475"/>
    </source>
</evidence>
<feature type="transmembrane region" description="Helical" evidence="9">
    <location>
        <begin position="89"/>
        <end position="113"/>
    </location>
</feature>
<feature type="transmembrane region" description="Helical" evidence="9">
    <location>
        <begin position="125"/>
        <end position="147"/>
    </location>
</feature>
<dbReference type="SUPFAM" id="SSF161098">
    <property type="entry name" value="MetI-like"/>
    <property type="match status" value="1"/>
</dbReference>
<comment type="subcellular location">
    <subcellularLocation>
        <location evidence="1 9">Cell membrane</location>
        <topology evidence="1 9">Multi-pass membrane protein</topology>
    </subcellularLocation>
</comment>
<dbReference type="Gene3D" id="1.10.3720.10">
    <property type="entry name" value="MetI-like"/>
    <property type="match status" value="1"/>
</dbReference>
<sequence>MTPTDRSDAAADTLEGGPRRGRVRTPRRGPDTTWAHPTARRGVPLPLLIPALLGLAFLLLPLVALLVRAPWSTMPDQLTSAEVWQALRLSLICATAATAASLVIGVPLAWLLARTDFPGRGFVRALVTLPLVLPPVVGGVALLLALGRNGVVGQWLDSWFGITLPFTTTGVVVAETFVAMPFLVISVEGTLRAADPRYEEAATTLGASRFTAFRRVTLPLIAPGIAAGSVLAWARALGEFGATITFAGNFPGRTQTMPLAVYLALQNNPEAAIALSLVLLAVSITVLAALRDRWMTPS</sequence>
<dbReference type="InterPro" id="IPR011867">
    <property type="entry name" value="ModB_ABC"/>
</dbReference>
<dbReference type="NCBIfam" id="TIGR02141">
    <property type="entry name" value="modB_ABC"/>
    <property type="match status" value="1"/>
</dbReference>
<dbReference type="CDD" id="cd06261">
    <property type="entry name" value="TM_PBP2"/>
    <property type="match status" value="1"/>
</dbReference>
<evidence type="ECO:0000256" key="11">
    <source>
        <dbReference type="SAM" id="MobiDB-lite"/>
    </source>
</evidence>
<protein>
    <recommendedName>
        <fullName evidence="10">Molybdenum transport system permease</fullName>
    </recommendedName>
</protein>
<feature type="transmembrane region" description="Helical" evidence="9">
    <location>
        <begin position="271"/>
        <end position="290"/>
    </location>
</feature>
<keyword evidence="6 9" id="KW-0812">Transmembrane</keyword>
<dbReference type="InterPro" id="IPR035906">
    <property type="entry name" value="MetI-like_sf"/>
</dbReference>
<dbReference type="PROSITE" id="PS50928">
    <property type="entry name" value="ABC_TM1"/>
    <property type="match status" value="1"/>
</dbReference>
<dbReference type="Proteomes" id="UP001165269">
    <property type="component" value="Unassembled WGS sequence"/>
</dbReference>
<comment type="caution">
    <text evidence="13">The sequence shown here is derived from an EMBL/GenBank/DDBJ whole genome shotgun (WGS) entry which is preliminary data.</text>
</comment>
<proteinExistence type="inferred from homology"/>
<keyword evidence="14" id="KW-1185">Reference proteome</keyword>
<dbReference type="PANTHER" id="PTHR30183">
    <property type="entry name" value="MOLYBDENUM TRANSPORT SYSTEM PERMEASE PROTEIN MODB"/>
    <property type="match status" value="1"/>
</dbReference>
<keyword evidence="5 10" id="KW-0500">Molybdenum</keyword>
<evidence type="ECO:0000256" key="3">
    <source>
        <dbReference type="ARBA" id="ARBA00022448"/>
    </source>
</evidence>
<keyword evidence="4 10" id="KW-1003">Cell membrane</keyword>
<evidence type="ECO:0000313" key="13">
    <source>
        <dbReference type="EMBL" id="MCI3278723.1"/>
    </source>
</evidence>
<comment type="function">
    <text evidence="10">Part of the binding-protein-dependent transport system for molybdenum; probably responsible for the translocation of the substrate across the membrane.</text>
</comment>
<evidence type="ECO:0000256" key="1">
    <source>
        <dbReference type="ARBA" id="ARBA00004651"/>
    </source>
</evidence>
<dbReference type="RefSeq" id="WP_242777644.1">
    <property type="nucleotide sequence ID" value="NZ_JALDAY010000021.1"/>
</dbReference>
<dbReference type="PANTHER" id="PTHR30183:SF3">
    <property type="entry name" value="MOLYBDENUM TRANSPORT SYSTEM PERMEASE PROTEIN MODB"/>
    <property type="match status" value="1"/>
</dbReference>
<reference evidence="13" key="1">
    <citation type="submission" date="2022-03" db="EMBL/GenBank/DDBJ databases">
        <title>Streptomyces 7R015 and 7R016 isolated from Barleria lupulina in Thailand.</title>
        <authorList>
            <person name="Kanchanasin P."/>
            <person name="Phongsopitanun W."/>
            <person name="Tanasupawat S."/>
        </authorList>
    </citation>
    <scope>NUCLEOTIDE SEQUENCE</scope>
    <source>
        <strain evidence="13">7R015</strain>
    </source>
</reference>
<feature type="transmembrane region" description="Helical" evidence="9">
    <location>
        <begin position="159"/>
        <end position="187"/>
    </location>
</feature>
<gene>
    <name evidence="13" type="primary">modB</name>
    <name evidence="13" type="ORF">MQP27_47435</name>
</gene>
<name>A0ABS9YN71_9ACTN</name>
<feature type="domain" description="ABC transmembrane type-1" evidence="12">
    <location>
        <begin position="87"/>
        <end position="288"/>
    </location>
</feature>
<evidence type="ECO:0000259" key="12">
    <source>
        <dbReference type="PROSITE" id="PS50928"/>
    </source>
</evidence>
<evidence type="ECO:0000313" key="14">
    <source>
        <dbReference type="Proteomes" id="UP001165269"/>
    </source>
</evidence>
<dbReference type="NCBIfam" id="TIGR01581">
    <property type="entry name" value="Mo_ABC_porter"/>
    <property type="match status" value="1"/>
</dbReference>
<evidence type="ECO:0000256" key="6">
    <source>
        <dbReference type="ARBA" id="ARBA00022692"/>
    </source>
</evidence>